<accession>A0A7R8HAL0</accession>
<feature type="compositionally biased region" description="Polar residues" evidence="2">
    <location>
        <begin position="98"/>
        <end position="114"/>
    </location>
</feature>
<dbReference type="InterPro" id="IPR000504">
    <property type="entry name" value="RRM_dom"/>
</dbReference>
<feature type="compositionally biased region" description="Low complexity" evidence="2">
    <location>
        <begin position="599"/>
        <end position="609"/>
    </location>
</feature>
<feature type="domain" description="RRM" evidence="3">
    <location>
        <begin position="653"/>
        <end position="715"/>
    </location>
</feature>
<feature type="compositionally biased region" description="Low complexity" evidence="2">
    <location>
        <begin position="508"/>
        <end position="519"/>
    </location>
</feature>
<dbReference type="GO" id="GO:0005654">
    <property type="term" value="C:nucleoplasm"/>
    <property type="evidence" value="ECO:0007669"/>
    <property type="project" value="TreeGrafter"/>
</dbReference>
<reference evidence="5" key="1">
    <citation type="submission" date="2021-02" db="EMBL/GenBank/DDBJ databases">
        <authorList>
            <person name="Bekaert M."/>
        </authorList>
    </citation>
    <scope>NUCLEOTIDE SEQUENCE</scope>
    <source>
        <strain evidence="5">IoA-00</strain>
    </source>
</reference>
<feature type="region of interest" description="Disordered" evidence="2">
    <location>
        <begin position="360"/>
        <end position="395"/>
    </location>
</feature>
<dbReference type="InterPro" id="IPR052068">
    <property type="entry name" value="GW182_domain"/>
</dbReference>
<dbReference type="InterPro" id="IPR035979">
    <property type="entry name" value="RBD_domain_sf"/>
</dbReference>
<dbReference type="Gene3D" id="3.30.70.330">
    <property type="match status" value="1"/>
</dbReference>
<feature type="domain" description="GW182 middle" evidence="4">
    <location>
        <begin position="359"/>
        <end position="453"/>
    </location>
</feature>
<dbReference type="InterPro" id="IPR012677">
    <property type="entry name" value="Nucleotide-bd_a/b_plait_sf"/>
</dbReference>
<feature type="compositionally biased region" description="Low complexity" evidence="2">
    <location>
        <begin position="385"/>
        <end position="395"/>
    </location>
</feature>
<evidence type="ECO:0000313" key="6">
    <source>
        <dbReference type="Proteomes" id="UP000675881"/>
    </source>
</evidence>
<dbReference type="InterPro" id="IPR026805">
    <property type="entry name" value="GW182_M_dom"/>
</dbReference>
<feature type="region of interest" description="Disordered" evidence="2">
    <location>
        <begin position="503"/>
        <end position="633"/>
    </location>
</feature>
<name>A0A7R8HAL0_LEPSM</name>
<feature type="region of interest" description="Disordered" evidence="2">
    <location>
        <begin position="727"/>
        <end position="786"/>
    </location>
</feature>
<dbReference type="GO" id="GO:0060213">
    <property type="term" value="P:positive regulation of nuclear-transcribed mRNA poly(A) tail shortening"/>
    <property type="evidence" value="ECO:0007669"/>
    <property type="project" value="TreeGrafter"/>
</dbReference>
<evidence type="ECO:0000256" key="1">
    <source>
        <dbReference type="ARBA" id="ARBA00022884"/>
    </source>
</evidence>
<protein>
    <submittedName>
        <fullName evidence="5">TNRC6</fullName>
    </submittedName>
</protein>
<keyword evidence="1" id="KW-0694">RNA-binding</keyword>
<evidence type="ECO:0000256" key="2">
    <source>
        <dbReference type="SAM" id="MobiDB-lite"/>
    </source>
</evidence>
<keyword evidence="6" id="KW-1185">Reference proteome</keyword>
<dbReference type="PANTHER" id="PTHR13020:SF25">
    <property type="entry name" value="PROTEIN GAWKY"/>
    <property type="match status" value="1"/>
</dbReference>
<dbReference type="OrthoDB" id="5919166at2759"/>
<dbReference type="GO" id="GO:0000932">
    <property type="term" value="C:P-body"/>
    <property type="evidence" value="ECO:0007669"/>
    <property type="project" value="TreeGrafter"/>
</dbReference>
<evidence type="ECO:0000259" key="3">
    <source>
        <dbReference type="Pfam" id="PF00076"/>
    </source>
</evidence>
<dbReference type="Proteomes" id="UP000675881">
    <property type="component" value="Chromosome 6"/>
</dbReference>
<feature type="compositionally biased region" description="Polar residues" evidence="2">
    <location>
        <begin position="67"/>
        <end position="86"/>
    </location>
</feature>
<feature type="compositionally biased region" description="Polar residues" evidence="2">
    <location>
        <begin position="262"/>
        <end position="280"/>
    </location>
</feature>
<dbReference type="GO" id="GO:0035195">
    <property type="term" value="P:miRNA-mediated post-transcriptional gene silencing"/>
    <property type="evidence" value="ECO:0007669"/>
    <property type="project" value="TreeGrafter"/>
</dbReference>
<dbReference type="AlphaFoldDB" id="A0A7R8HAL0"/>
<dbReference type="SUPFAM" id="SSF54928">
    <property type="entry name" value="RNA-binding domain, RBD"/>
    <property type="match status" value="1"/>
</dbReference>
<evidence type="ECO:0000259" key="4">
    <source>
        <dbReference type="Pfam" id="PF12938"/>
    </source>
</evidence>
<feature type="compositionally biased region" description="Low complexity" evidence="2">
    <location>
        <begin position="745"/>
        <end position="779"/>
    </location>
</feature>
<dbReference type="Pfam" id="PF12938">
    <property type="entry name" value="M_domain"/>
    <property type="match status" value="1"/>
</dbReference>
<gene>
    <name evidence="5" type="ORF">LSAA_12411</name>
</gene>
<feature type="compositionally biased region" description="Polar residues" evidence="2">
    <location>
        <begin position="246"/>
        <end position="255"/>
    </location>
</feature>
<feature type="compositionally biased region" description="Pro residues" evidence="2">
    <location>
        <begin position="180"/>
        <end position="192"/>
    </location>
</feature>
<dbReference type="PANTHER" id="PTHR13020">
    <property type="entry name" value="TRINUCLEOTIDE REPEAT-CONTAINING GENE 6"/>
    <property type="match status" value="1"/>
</dbReference>
<proteinExistence type="predicted"/>
<sequence>MIHFGEVLEVLIPQYLNLLLITIINSRMAHQINLVLLRTTGITTEVGVQVITGMILDVIRAKNQLQPMASHPGQQQPPGRSDNSGPGWNGSAPPIRQVMNQWGSSNNPTNNGAPGSNFIRAAGGGWGATDGDSPTLSRRPVSHGGMDEGGTSLWGKIPPGPPVGGDRHERNNSNWQDMPTPTPTRACPPGPPNRLSMPSAPPVKDSSPWGGPIGHRVSAGWNDEPPMKPSGWGTPEVIDPMKQRDNGWSTDQWQNRPAGPPRQSQIRVSPNWDETTNDSSPTGWGNLGCWLRWASTRMTLKNALRRSHLNLEDAMDLLRYNNGVTRGGVGNDGLFNDPGSFDPMRGRFPPGQMFNYNNAMDHSNTPGYASNFHDPQYNGPPRHPPQANNNQQPPSAQQLRILVQQIQMAVQAGHLNPQILNQPLAPQTLILLNQLLQQIKNLQALQLAHSQKSVMIVLQLSVECQPCKDMFAGLGLNNGPIDSSSNNGSRLAQWKLTEDSFTKAPGGSSKLASSSNLLLDDGPWSNSAPGGWPEKQELPSSSSASNSSGAINGLDHFGISEFEPGKPWKGPGLKNPDDDPNLTPGSVAPSVLQMDVKVSAAASSPQSSSLTPMGQDLWGKAGRSGPPGLVTSASNGIDKNWTAANSDGPTWLLLKNLTAQIDGATLKTLCLQHGPLKHFHLYLNHNLALVNYNSSREAAKAQKALNNCLLGNTTIMATSATDVEVSHILQQQQQQQQQGNGGSTNSGANNSNTATASDNGNRGSTSSTSSTGDIGESGSVWGNPLGSTADDQHRILLPGDPRYLTYPLCLLIQKPVLCFPSPIQRVVDDATTTNKLKL</sequence>
<feature type="region of interest" description="Disordered" evidence="2">
    <location>
        <begin position="67"/>
        <end position="206"/>
    </location>
</feature>
<dbReference type="EMBL" id="HG994585">
    <property type="protein sequence ID" value="CAF2972785.1"/>
    <property type="molecule type" value="Genomic_DNA"/>
</dbReference>
<dbReference type="GO" id="GO:0003723">
    <property type="term" value="F:RNA binding"/>
    <property type="evidence" value="ECO:0007669"/>
    <property type="project" value="UniProtKB-KW"/>
</dbReference>
<feature type="region of interest" description="Disordered" evidence="2">
    <location>
        <begin position="219"/>
        <end position="280"/>
    </location>
</feature>
<dbReference type="Pfam" id="PF00076">
    <property type="entry name" value="RRM_1"/>
    <property type="match status" value="1"/>
</dbReference>
<evidence type="ECO:0000313" key="5">
    <source>
        <dbReference type="EMBL" id="CAF2972785.1"/>
    </source>
</evidence>
<feature type="compositionally biased region" description="Low complexity" evidence="2">
    <location>
        <begin position="540"/>
        <end position="553"/>
    </location>
</feature>
<organism evidence="5 6">
    <name type="scientific">Lepeophtheirus salmonis</name>
    <name type="common">Salmon louse</name>
    <name type="synonym">Caligus salmonis</name>
    <dbReference type="NCBI Taxonomy" id="72036"/>
    <lineage>
        <taxon>Eukaryota</taxon>
        <taxon>Metazoa</taxon>
        <taxon>Ecdysozoa</taxon>
        <taxon>Arthropoda</taxon>
        <taxon>Crustacea</taxon>
        <taxon>Multicrustacea</taxon>
        <taxon>Hexanauplia</taxon>
        <taxon>Copepoda</taxon>
        <taxon>Siphonostomatoida</taxon>
        <taxon>Caligidae</taxon>
        <taxon>Lepeophtheirus</taxon>
    </lineage>
</organism>